<evidence type="ECO:0000256" key="1">
    <source>
        <dbReference type="SAM" id="Phobius"/>
    </source>
</evidence>
<dbReference type="InterPro" id="IPR001199">
    <property type="entry name" value="Cyt_B5-like_heme/steroid-bd"/>
</dbReference>
<evidence type="ECO:0000313" key="4">
    <source>
        <dbReference type="Proteomes" id="UP000057158"/>
    </source>
</evidence>
<feature type="transmembrane region" description="Helical" evidence="1">
    <location>
        <begin position="86"/>
        <end position="104"/>
    </location>
</feature>
<dbReference type="EMBL" id="CP010802">
    <property type="protein sequence ID" value="ALC15479.1"/>
    <property type="molecule type" value="Genomic_DNA"/>
</dbReference>
<evidence type="ECO:0000259" key="2">
    <source>
        <dbReference type="SMART" id="SM01117"/>
    </source>
</evidence>
<dbReference type="InterPro" id="IPR036400">
    <property type="entry name" value="Cyt_B5-like_heme/steroid_sf"/>
</dbReference>
<dbReference type="SMART" id="SM01117">
    <property type="entry name" value="Cyt-b5"/>
    <property type="match status" value="1"/>
</dbReference>
<keyword evidence="1" id="KW-0472">Membrane</keyword>
<dbReference type="Gene3D" id="3.10.120.10">
    <property type="entry name" value="Cytochrome b5-like heme/steroid binding domain"/>
    <property type="match status" value="1"/>
</dbReference>
<protein>
    <submittedName>
        <fullName evidence="3">Putative heme/steroid binding protein</fullName>
    </submittedName>
</protein>
<keyword evidence="1" id="KW-0812">Transmembrane</keyword>
<reference evidence="3 4" key="1">
    <citation type="submission" date="2015-07" db="EMBL/GenBank/DDBJ databases">
        <title>Isolation and Genomic Characterization of a Novel Halophilic Metal-Reducing Deltaproteobacterium from the Deep Subsurface.</title>
        <authorList>
            <person name="Badalamenti J.P."/>
            <person name="Summers Z.M."/>
            <person name="Gralnick J.A."/>
            <person name="Bond D.R."/>
        </authorList>
    </citation>
    <scope>NUCLEOTIDE SEQUENCE [LARGE SCALE GENOMIC DNA]</scope>
    <source>
        <strain evidence="3 4">WTL</strain>
    </source>
</reference>
<keyword evidence="4" id="KW-1185">Reference proteome</keyword>
<evidence type="ECO:0000313" key="3">
    <source>
        <dbReference type="EMBL" id="ALC15479.1"/>
    </source>
</evidence>
<accession>A0A0M3QF25</accession>
<dbReference type="RefSeq" id="WP_082351042.1">
    <property type="nucleotide sequence ID" value="NZ_CP010802.1"/>
</dbReference>
<dbReference type="AlphaFoldDB" id="A0A0M3QF25"/>
<dbReference type="Pfam" id="PF00173">
    <property type="entry name" value="Cyt-b5"/>
    <property type="match status" value="1"/>
</dbReference>
<dbReference type="SUPFAM" id="SSF55856">
    <property type="entry name" value="Cytochrome b5-like heme/steroid binding domain"/>
    <property type="match status" value="1"/>
</dbReference>
<feature type="domain" description="Cytochrome b5 heme-binding" evidence="2">
    <location>
        <begin position="1"/>
        <end position="73"/>
    </location>
</feature>
<dbReference type="OrthoDB" id="9785263at2"/>
<keyword evidence="1" id="KW-1133">Transmembrane helix</keyword>
<dbReference type="Proteomes" id="UP000057158">
    <property type="component" value="Chromosome"/>
</dbReference>
<dbReference type="PATRIC" id="fig|1603606.3.peg.754"/>
<organism evidence="3 4">
    <name type="scientific">Desulfuromonas soudanensis</name>
    <dbReference type="NCBI Taxonomy" id="1603606"/>
    <lineage>
        <taxon>Bacteria</taxon>
        <taxon>Pseudomonadati</taxon>
        <taxon>Thermodesulfobacteriota</taxon>
        <taxon>Desulfuromonadia</taxon>
        <taxon>Desulfuromonadales</taxon>
        <taxon>Desulfuromonadaceae</taxon>
        <taxon>Desulfuromonas</taxon>
    </lineage>
</organism>
<gene>
    <name evidence="3" type="ORF">DSOUD_0691</name>
</gene>
<proteinExistence type="predicted"/>
<name>A0A0M3QF25_9BACT</name>
<sequence>MTLEELAKCDGQEGRKACVAVNGNVYDFTSSPLWQKGDHQGMHRAGADLTEELQDAPHVRAVIERYPVIGQIEEDEAEEVKKGGKVLVAAIVIAVLGGVLALLLR</sequence>
<dbReference type="KEGG" id="des:DSOUD_0691"/>